<comment type="similarity">
    <text evidence="1 5">Belongs to the FliD family.</text>
</comment>
<dbReference type="KEGG" id="phn:PAEH1_00260"/>
<comment type="subcellular location">
    <subcellularLocation>
        <location evidence="5">Secreted</location>
    </subcellularLocation>
    <subcellularLocation>
        <location evidence="5">Bacterial flagellum</location>
    </subcellularLocation>
</comment>
<feature type="coiled-coil region" evidence="5">
    <location>
        <begin position="399"/>
        <end position="430"/>
    </location>
</feature>
<evidence type="ECO:0000259" key="6">
    <source>
        <dbReference type="Pfam" id="PF02465"/>
    </source>
</evidence>
<dbReference type="GO" id="GO:0009421">
    <property type="term" value="C:bacterial-type flagellum filament cap"/>
    <property type="evidence" value="ECO:0007669"/>
    <property type="project" value="InterPro"/>
</dbReference>
<name>A0A1U9JX38_9BURK</name>
<keyword evidence="8" id="KW-0966">Cell projection</keyword>
<dbReference type="Proteomes" id="UP000189369">
    <property type="component" value="Chromosome"/>
</dbReference>
<dbReference type="Pfam" id="PF07196">
    <property type="entry name" value="Flagellin_IN"/>
    <property type="match status" value="1"/>
</dbReference>
<feature type="domain" description="Flagellar hook-associated protein 2 C-terminal" evidence="7">
    <location>
        <begin position="221"/>
        <end position="442"/>
    </location>
</feature>
<keyword evidence="5" id="KW-0964">Secreted</keyword>
<protein>
    <recommendedName>
        <fullName evidence="5">Flagellar hook-associated protein 2</fullName>
        <shortName evidence="5">HAP2</shortName>
    </recommendedName>
    <alternativeName>
        <fullName evidence="5">Flagellar cap protein</fullName>
    </alternativeName>
</protein>
<gene>
    <name evidence="8" type="ORF">PAEH1_00260</name>
</gene>
<evidence type="ECO:0000259" key="7">
    <source>
        <dbReference type="Pfam" id="PF07195"/>
    </source>
</evidence>
<dbReference type="InterPro" id="IPR010810">
    <property type="entry name" value="Flagellin_hook_IN_motif"/>
</dbReference>
<organism evidence="8 9">
    <name type="scientific">Paenalcaligenes hominis</name>
    <dbReference type="NCBI Taxonomy" id="643674"/>
    <lineage>
        <taxon>Bacteria</taxon>
        <taxon>Pseudomonadati</taxon>
        <taxon>Pseudomonadota</taxon>
        <taxon>Betaproteobacteria</taxon>
        <taxon>Burkholderiales</taxon>
        <taxon>Alcaligenaceae</taxon>
        <taxon>Paenalcaligenes</taxon>
    </lineage>
</organism>
<sequence>MAISSVGVGSGLPLDQLLSDIRKSENQPLVLIQQRQVLSEARLSGYGIIKGALTDLQKASQALTKTEKYGALKGTSSHEAIGVKVEKNAVAGSYTLTDISLATQQSLTLTGQASRTDAIGTGGQLTIELHNGKDPVTIDLGADTSLQGVMKAINANPDLGVQATLINDGSDSPYRLMLTTADTGTDASIKEIKVTGNDDLNAVLAYDAAGTTANYQETATATNAKATINGIPVTSQSNSFKDVIEGVTFDLKTLPANGEAVKINVTRDDSVAINAVKDFVKSYNSLLDTIKAQTSFDVANEKSSALTGDSLVRRVENQVRSALNSASGVGDIHTLADLGIKSDYKTGKLEINDEKLTAAVRDHLGDVTEFLSGANGVGKKVDTVANEYIKSNGFIQNATDGLNRTIKDLEKQYEATSERIDAKMENYRRQFSQLDVMVNQMNGISSYLTQQLSMLGNMNSNNK</sequence>
<dbReference type="STRING" id="643674.PAEH1_00260"/>
<evidence type="ECO:0000256" key="5">
    <source>
        <dbReference type="RuleBase" id="RU362066"/>
    </source>
</evidence>
<dbReference type="GO" id="GO:0009424">
    <property type="term" value="C:bacterial-type flagellum hook"/>
    <property type="evidence" value="ECO:0007669"/>
    <property type="project" value="UniProtKB-UniRule"/>
</dbReference>
<evidence type="ECO:0000256" key="2">
    <source>
        <dbReference type="ARBA" id="ARBA00011255"/>
    </source>
</evidence>
<evidence type="ECO:0000256" key="3">
    <source>
        <dbReference type="ARBA" id="ARBA00023054"/>
    </source>
</evidence>
<dbReference type="GO" id="GO:0071973">
    <property type="term" value="P:bacterial-type flagellum-dependent cell motility"/>
    <property type="evidence" value="ECO:0007669"/>
    <property type="project" value="TreeGrafter"/>
</dbReference>
<dbReference type="InterPro" id="IPR040026">
    <property type="entry name" value="FliD"/>
</dbReference>
<comment type="subunit">
    <text evidence="2 5">Homopentamer.</text>
</comment>
<keyword evidence="4 5" id="KW-0975">Bacterial flagellum</keyword>
<dbReference type="GO" id="GO:0007155">
    <property type="term" value="P:cell adhesion"/>
    <property type="evidence" value="ECO:0007669"/>
    <property type="project" value="InterPro"/>
</dbReference>
<dbReference type="OrthoDB" id="5980200at2"/>
<dbReference type="Pfam" id="PF07195">
    <property type="entry name" value="FliD_C"/>
    <property type="match status" value="1"/>
</dbReference>
<dbReference type="InterPro" id="IPR003481">
    <property type="entry name" value="FliD_N"/>
</dbReference>
<evidence type="ECO:0000256" key="1">
    <source>
        <dbReference type="ARBA" id="ARBA00009764"/>
    </source>
</evidence>
<evidence type="ECO:0000313" key="9">
    <source>
        <dbReference type="Proteomes" id="UP000189369"/>
    </source>
</evidence>
<dbReference type="Pfam" id="PF02465">
    <property type="entry name" value="FliD_N"/>
    <property type="match status" value="1"/>
</dbReference>
<dbReference type="EMBL" id="CP019697">
    <property type="protein sequence ID" value="AQS50363.1"/>
    <property type="molecule type" value="Genomic_DNA"/>
</dbReference>
<dbReference type="AlphaFoldDB" id="A0A1U9JX38"/>
<dbReference type="PANTHER" id="PTHR30288:SF0">
    <property type="entry name" value="FLAGELLAR HOOK-ASSOCIATED PROTEIN 2"/>
    <property type="match status" value="1"/>
</dbReference>
<evidence type="ECO:0000313" key="8">
    <source>
        <dbReference type="EMBL" id="AQS50363.1"/>
    </source>
</evidence>
<dbReference type="GO" id="GO:0005576">
    <property type="term" value="C:extracellular region"/>
    <property type="evidence" value="ECO:0007669"/>
    <property type="project" value="UniProtKB-SubCell"/>
</dbReference>
<keyword evidence="3 5" id="KW-0175">Coiled coil</keyword>
<proteinExistence type="inferred from homology"/>
<dbReference type="PANTHER" id="PTHR30288">
    <property type="entry name" value="FLAGELLAR CAP/ASSEMBLY PROTEIN FLID"/>
    <property type="match status" value="1"/>
</dbReference>
<dbReference type="InterPro" id="IPR010809">
    <property type="entry name" value="FliD_C"/>
</dbReference>
<reference evidence="8 9" key="1">
    <citation type="submission" date="2017-01" db="EMBL/GenBank/DDBJ databases">
        <title>Complete Genome Sequence of Paenalcaligenes hominis, Isolated from a paraplegic Patient with neurogenic bladder.</title>
        <authorList>
            <person name="Mukhopadhyay R."/>
            <person name="Joaquin J."/>
            <person name="Hogue R."/>
            <person name="Kilaru A."/>
            <person name="Jospin G."/>
            <person name="Mars K."/>
            <person name="Eisen J.A."/>
            <person name="Chaturvedi V."/>
        </authorList>
    </citation>
    <scope>NUCLEOTIDE SEQUENCE [LARGE SCALE GENOMIC DNA]</scope>
    <source>
        <strain evidence="8 9">15S00501</strain>
    </source>
</reference>
<keyword evidence="8" id="KW-0282">Flagellum</keyword>
<accession>A0A1U9JX38</accession>
<feature type="domain" description="Flagellar hook-associated protein 2 N-terminal" evidence="6">
    <location>
        <begin position="10"/>
        <end position="105"/>
    </location>
</feature>
<comment type="function">
    <text evidence="5">Required for morphogenesis and for the elongation of the flagellar filament by facilitating polymerization of the flagellin monomers at the tip of growing filament. Forms a capping structure, which prevents flagellin subunits (transported through the central channel of the flagellum) from leaking out without polymerization at the distal end.</text>
</comment>
<keyword evidence="8" id="KW-0969">Cilium</keyword>
<evidence type="ECO:0000256" key="4">
    <source>
        <dbReference type="ARBA" id="ARBA00023143"/>
    </source>
</evidence>